<dbReference type="CDD" id="cd11051">
    <property type="entry name" value="CYP59-like"/>
    <property type="match status" value="1"/>
</dbReference>
<comment type="cofactor">
    <cofactor evidence="1 8">
        <name>heme</name>
        <dbReference type="ChEBI" id="CHEBI:30413"/>
    </cofactor>
</comment>
<feature type="binding site" description="axial binding residue" evidence="8">
    <location>
        <position position="472"/>
    </location>
    <ligand>
        <name>heme</name>
        <dbReference type="ChEBI" id="CHEBI:30413"/>
    </ligand>
    <ligandPart>
        <name>Fe</name>
        <dbReference type="ChEBI" id="CHEBI:18248"/>
    </ligandPart>
</feature>
<dbReference type="OrthoDB" id="10029320at2759"/>
<dbReference type="InterPro" id="IPR036396">
    <property type="entry name" value="Cyt_P450_sf"/>
</dbReference>
<comment type="pathway">
    <text evidence="2">Secondary metabolite biosynthesis.</text>
</comment>
<accession>A0A9P4PJX7</accession>
<dbReference type="SUPFAM" id="SSF48264">
    <property type="entry name" value="Cytochrome P450"/>
    <property type="match status" value="1"/>
</dbReference>
<evidence type="ECO:0000313" key="11">
    <source>
        <dbReference type="Proteomes" id="UP000799764"/>
    </source>
</evidence>
<evidence type="ECO:0000256" key="9">
    <source>
        <dbReference type="SAM" id="Phobius"/>
    </source>
</evidence>
<organism evidence="10 11">
    <name type="scientific">Karstenula rhodostoma CBS 690.94</name>
    <dbReference type="NCBI Taxonomy" id="1392251"/>
    <lineage>
        <taxon>Eukaryota</taxon>
        <taxon>Fungi</taxon>
        <taxon>Dikarya</taxon>
        <taxon>Ascomycota</taxon>
        <taxon>Pezizomycotina</taxon>
        <taxon>Dothideomycetes</taxon>
        <taxon>Pleosporomycetidae</taxon>
        <taxon>Pleosporales</taxon>
        <taxon>Massarineae</taxon>
        <taxon>Didymosphaeriaceae</taxon>
        <taxon>Karstenula</taxon>
    </lineage>
</organism>
<evidence type="ECO:0000256" key="1">
    <source>
        <dbReference type="ARBA" id="ARBA00001971"/>
    </source>
</evidence>
<dbReference type="InterPro" id="IPR001128">
    <property type="entry name" value="Cyt_P450"/>
</dbReference>
<keyword evidence="3 8" id="KW-0349">Heme</keyword>
<dbReference type="PANTHER" id="PTHR24305:SF107">
    <property type="entry name" value="P450, PUTATIVE (EUROFUNG)-RELATED"/>
    <property type="match status" value="1"/>
</dbReference>
<dbReference type="AlphaFoldDB" id="A0A9P4PJX7"/>
<evidence type="ECO:0000256" key="3">
    <source>
        <dbReference type="ARBA" id="ARBA00022617"/>
    </source>
</evidence>
<keyword evidence="5" id="KW-0560">Oxidoreductase</keyword>
<proteinExistence type="predicted"/>
<dbReference type="GO" id="GO:0004497">
    <property type="term" value="F:monooxygenase activity"/>
    <property type="evidence" value="ECO:0007669"/>
    <property type="project" value="UniProtKB-KW"/>
</dbReference>
<dbReference type="PANTHER" id="PTHR24305">
    <property type="entry name" value="CYTOCHROME P450"/>
    <property type="match status" value="1"/>
</dbReference>
<dbReference type="InterPro" id="IPR050121">
    <property type="entry name" value="Cytochrome_P450_monoxygenase"/>
</dbReference>
<keyword evidence="11" id="KW-1185">Reference proteome</keyword>
<dbReference type="GO" id="GO:0016705">
    <property type="term" value="F:oxidoreductase activity, acting on paired donors, with incorporation or reduction of molecular oxygen"/>
    <property type="evidence" value="ECO:0007669"/>
    <property type="project" value="InterPro"/>
</dbReference>
<protein>
    <submittedName>
        <fullName evidence="10">Cytochrome P450 monooxygenase</fullName>
    </submittedName>
</protein>
<reference evidence="10" key="1">
    <citation type="journal article" date="2020" name="Stud. Mycol.">
        <title>101 Dothideomycetes genomes: a test case for predicting lifestyles and emergence of pathogens.</title>
        <authorList>
            <person name="Haridas S."/>
            <person name="Albert R."/>
            <person name="Binder M."/>
            <person name="Bloem J."/>
            <person name="Labutti K."/>
            <person name="Salamov A."/>
            <person name="Andreopoulos B."/>
            <person name="Baker S."/>
            <person name="Barry K."/>
            <person name="Bills G."/>
            <person name="Bluhm B."/>
            <person name="Cannon C."/>
            <person name="Castanera R."/>
            <person name="Culley D."/>
            <person name="Daum C."/>
            <person name="Ezra D."/>
            <person name="Gonzalez J."/>
            <person name="Henrissat B."/>
            <person name="Kuo A."/>
            <person name="Liang C."/>
            <person name="Lipzen A."/>
            <person name="Lutzoni F."/>
            <person name="Magnuson J."/>
            <person name="Mondo S."/>
            <person name="Nolan M."/>
            <person name="Ohm R."/>
            <person name="Pangilinan J."/>
            <person name="Park H.-J."/>
            <person name="Ramirez L."/>
            <person name="Alfaro M."/>
            <person name="Sun H."/>
            <person name="Tritt A."/>
            <person name="Yoshinaga Y."/>
            <person name="Zwiers L.-H."/>
            <person name="Turgeon B."/>
            <person name="Goodwin S."/>
            <person name="Spatafora J."/>
            <person name="Crous P."/>
            <person name="Grigoriev I."/>
        </authorList>
    </citation>
    <scope>NUCLEOTIDE SEQUENCE</scope>
    <source>
        <strain evidence="10">CBS 690.94</strain>
    </source>
</reference>
<evidence type="ECO:0000256" key="7">
    <source>
        <dbReference type="ARBA" id="ARBA00023033"/>
    </source>
</evidence>
<evidence type="ECO:0000256" key="6">
    <source>
        <dbReference type="ARBA" id="ARBA00023004"/>
    </source>
</evidence>
<evidence type="ECO:0000313" key="10">
    <source>
        <dbReference type="EMBL" id="KAF2445317.1"/>
    </source>
</evidence>
<feature type="transmembrane region" description="Helical" evidence="9">
    <location>
        <begin position="12"/>
        <end position="33"/>
    </location>
</feature>
<comment type="caution">
    <text evidence="10">The sequence shown here is derived from an EMBL/GenBank/DDBJ whole genome shotgun (WGS) entry which is preliminary data.</text>
</comment>
<keyword evidence="7 10" id="KW-0503">Monooxygenase</keyword>
<keyword evidence="9" id="KW-0472">Membrane</keyword>
<dbReference type="Pfam" id="PF00067">
    <property type="entry name" value="p450"/>
    <property type="match status" value="1"/>
</dbReference>
<evidence type="ECO:0000256" key="5">
    <source>
        <dbReference type="ARBA" id="ARBA00023002"/>
    </source>
</evidence>
<evidence type="ECO:0000256" key="8">
    <source>
        <dbReference type="PIRSR" id="PIRSR602401-1"/>
    </source>
</evidence>
<dbReference type="PRINTS" id="PR00463">
    <property type="entry name" value="EP450I"/>
</dbReference>
<keyword evidence="6 8" id="KW-0408">Iron</keyword>
<dbReference type="PRINTS" id="PR00385">
    <property type="entry name" value="P450"/>
</dbReference>
<keyword evidence="9" id="KW-1133">Transmembrane helix</keyword>
<dbReference type="Gene3D" id="1.10.630.10">
    <property type="entry name" value="Cytochrome P450"/>
    <property type="match status" value="1"/>
</dbReference>
<name>A0A9P4PJX7_9PLEO</name>
<sequence>MTSASQKMDRLEFASAISTAVVAAILSLSIYAFSKALAARRVIWDLQKAGLPMPKHSTLTGHLLLLKKLMDRLPFDCTINTPLTEVSQQFPTGMGYFDLWPFTKPLLFVNNTFAVLQWQQALFDKPDEIKVAFHNLTGGLNLFTMPQKIWKPWRAVFNPAFSGAQMLDLVPTIVTEVQIFRDILQNRAGGDEVFQLEDLTLRLTVDVIAAAAIETRLHYQDGHNDFAEDLRHQIEWVSFDSELNPLQRYNPFRPLVLLYYGRRLDQFINAELDQRFAALQQVVIAEGQLGAQRARSIISLVLRNFIKEKGMHHSQKMDEELRSIASAQLRLFLFGGHDTTSSTLIYVYHLLATHPEALAQVRKEINTTLGGDTTRTAEILRGSPSLLNQLPYMLAVIKETLRLFPPASGFHGTVFPTEGCNVWVMHLSLHRDPRYWKDPHAFIPERWLVEPWDPLYPTKGAWRPFEFGPQNCLGQSLAVMEFSISPAYDQWDKTHNVTRIRTVYGNRAYQVEGGGCGAHPSDGYPCTVRLST</sequence>
<evidence type="ECO:0000256" key="2">
    <source>
        <dbReference type="ARBA" id="ARBA00005179"/>
    </source>
</evidence>
<keyword evidence="4 8" id="KW-0479">Metal-binding</keyword>
<gene>
    <name evidence="10" type="ORF">P171DRAFT_462866</name>
</gene>
<dbReference type="InterPro" id="IPR002401">
    <property type="entry name" value="Cyt_P450_E_grp-I"/>
</dbReference>
<dbReference type="EMBL" id="MU001499">
    <property type="protein sequence ID" value="KAF2445317.1"/>
    <property type="molecule type" value="Genomic_DNA"/>
</dbReference>
<dbReference type="GO" id="GO:0005506">
    <property type="term" value="F:iron ion binding"/>
    <property type="evidence" value="ECO:0007669"/>
    <property type="project" value="InterPro"/>
</dbReference>
<dbReference type="GO" id="GO:0020037">
    <property type="term" value="F:heme binding"/>
    <property type="evidence" value="ECO:0007669"/>
    <property type="project" value="InterPro"/>
</dbReference>
<keyword evidence="9" id="KW-0812">Transmembrane</keyword>
<dbReference type="Proteomes" id="UP000799764">
    <property type="component" value="Unassembled WGS sequence"/>
</dbReference>
<evidence type="ECO:0000256" key="4">
    <source>
        <dbReference type="ARBA" id="ARBA00022723"/>
    </source>
</evidence>